<evidence type="ECO:0000313" key="7">
    <source>
        <dbReference type="EMBL" id="SAK52362.1"/>
    </source>
</evidence>
<comment type="subcellular location">
    <subcellularLocation>
        <location evidence="1">Membrane</location>
        <topology evidence="1">Multi-pass membrane protein</topology>
    </subcellularLocation>
</comment>
<dbReference type="AlphaFoldDB" id="A0A158A3G9"/>
<dbReference type="OrthoDB" id="9814026at2"/>
<feature type="transmembrane region" description="Helical" evidence="5">
    <location>
        <begin position="290"/>
        <end position="312"/>
    </location>
</feature>
<feature type="transmembrane region" description="Helical" evidence="5">
    <location>
        <begin position="118"/>
        <end position="140"/>
    </location>
</feature>
<feature type="transmembrane region" description="Helical" evidence="5">
    <location>
        <begin position="382"/>
        <end position="405"/>
    </location>
</feature>
<feature type="transmembrane region" description="Helical" evidence="5">
    <location>
        <begin position="259"/>
        <end position="278"/>
    </location>
</feature>
<dbReference type="InterPro" id="IPR020846">
    <property type="entry name" value="MFS_dom"/>
</dbReference>
<proteinExistence type="predicted"/>
<evidence type="ECO:0000256" key="3">
    <source>
        <dbReference type="ARBA" id="ARBA00022989"/>
    </source>
</evidence>
<feature type="transmembrane region" description="Helical" evidence="5">
    <location>
        <begin position="92"/>
        <end position="112"/>
    </location>
</feature>
<evidence type="ECO:0000259" key="6">
    <source>
        <dbReference type="PROSITE" id="PS50850"/>
    </source>
</evidence>
<dbReference type="InterPro" id="IPR036259">
    <property type="entry name" value="MFS_trans_sf"/>
</dbReference>
<feature type="transmembrane region" description="Helical" evidence="5">
    <location>
        <begin position="324"/>
        <end position="341"/>
    </location>
</feature>
<organism evidence="7 8">
    <name type="scientific">Caballeronia temeraria</name>
    <dbReference type="NCBI Taxonomy" id="1777137"/>
    <lineage>
        <taxon>Bacteria</taxon>
        <taxon>Pseudomonadati</taxon>
        <taxon>Pseudomonadota</taxon>
        <taxon>Betaproteobacteria</taxon>
        <taxon>Burkholderiales</taxon>
        <taxon>Burkholderiaceae</taxon>
        <taxon>Caballeronia</taxon>
    </lineage>
</organism>
<evidence type="ECO:0000313" key="8">
    <source>
        <dbReference type="Proteomes" id="UP000054624"/>
    </source>
</evidence>
<dbReference type="GO" id="GO:0005886">
    <property type="term" value="C:plasma membrane"/>
    <property type="evidence" value="ECO:0007669"/>
    <property type="project" value="TreeGrafter"/>
</dbReference>
<evidence type="ECO:0000256" key="2">
    <source>
        <dbReference type="ARBA" id="ARBA00022692"/>
    </source>
</evidence>
<dbReference type="Gene3D" id="1.20.1250.20">
    <property type="entry name" value="MFS general substrate transporter like domains"/>
    <property type="match status" value="1"/>
</dbReference>
<sequence>MNQYVSSGARLDRLPMSRFHWKILGLISAGACLDAFDVYLAGGVSAAMLKAGFSTMQLNALFVSSGFLGMVIGAGLSGYLGDRFGRRSSYQFNLALFGLMSFVAAFAPNIQWLIGARFVMGIGLGAELVVAAGTLCEFIPPAYRGRWISLLGLIVNSGLVLATSVGYVVIPHLGWRWMFGIAGIGAVIVWALRHRMPESPRWLESVGRTQEAEETVSAIEAEVAQQKGPLPECARTQNLEVPRAPLSALFRRGMIGRTLTAALTAVAVNVAVYGFVAWLPTFFVHEGRDIVTSLGFTTLMSFGAPFGAVLGYLTADRLGRAKGLVFYSVIAIVLGFVYPQMTANVAIAVVGFTLVSCIFGIVTLGLFGYVPELFPTALRLRGTGVAGVCGRIASMLTSYAAVILYAQLGLFGVLGMVAGVLILLVIAVLSLGVDANQFSLEDVSPDDEALANDLPLNHQGATR</sequence>
<keyword evidence="2 5" id="KW-0812">Transmembrane</keyword>
<dbReference type="STRING" id="1777137.AWB76_01697"/>
<dbReference type="GO" id="GO:0046943">
    <property type="term" value="F:carboxylic acid transmembrane transporter activity"/>
    <property type="evidence" value="ECO:0007669"/>
    <property type="project" value="TreeGrafter"/>
</dbReference>
<evidence type="ECO:0000256" key="5">
    <source>
        <dbReference type="SAM" id="Phobius"/>
    </source>
</evidence>
<evidence type="ECO:0000256" key="1">
    <source>
        <dbReference type="ARBA" id="ARBA00004141"/>
    </source>
</evidence>
<dbReference type="PROSITE" id="PS50850">
    <property type="entry name" value="MFS"/>
    <property type="match status" value="1"/>
</dbReference>
<accession>A0A158A3G9</accession>
<protein>
    <submittedName>
        <fullName evidence="7">Major facilitator transporter</fullName>
    </submittedName>
</protein>
<dbReference type="PANTHER" id="PTHR23508:SF10">
    <property type="entry name" value="CARBOXYLIC ACID TRANSPORTER PROTEIN HOMOLOG"/>
    <property type="match status" value="1"/>
</dbReference>
<feature type="transmembrane region" description="Helical" evidence="5">
    <location>
        <begin position="60"/>
        <end position="80"/>
    </location>
</feature>
<reference evidence="8" key="1">
    <citation type="submission" date="2016-01" db="EMBL/GenBank/DDBJ databases">
        <authorList>
            <person name="Peeters Charlotte."/>
        </authorList>
    </citation>
    <scope>NUCLEOTIDE SEQUENCE [LARGE SCALE GENOMIC DNA]</scope>
</reference>
<evidence type="ECO:0000256" key="4">
    <source>
        <dbReference type="ARBA" id="ARBA00023136"/>
    </source>
</evidence>
<keyword evidence="3 5" id="KW-1133">Transmembrane helix</keyword>
<feature type="domain" description="Major facilitator superfamily (MFS) profile" evidence="6">
    <location>
        <begin position="23"/>
        <end position="436"/>
    </location>
</feature>
<gene>
    <name evidence="7" type="ORF">AWB76_01697</name>
</gene>
<name>A0A158A3G9_9BURK</name>
<dbReference type="PANTHER" id="PTHR23508">
    <property type="entry name" value="CARBOXYLIC ACID TRANSPORTER PROTEIN HOMOLOG"/>
    <property type="match status" value="1"/>
</dbReference>
<dbReference type="InterPro" id="IPR011701">
    <property type="entry name" value="MFS"/>
</dbReference>
<dbReference type="SUPFAM" id="SSF103473">
    <property type="entry name" value="MFS general substrate transporter"/>
    <property type="match status" value="1"/>
</dbReference>
<dbReference type="Proteomes" id="UP000054624">
    <property type="component" value="Unassembled WGS sequence"/>
</dbReference>
<keyword evidence="4 5" id="KW-0472">Membrane</keyword>
<feature type="transmembrane region" description="Helical" evidence="5">
    <location>
        <begin position="175"/>
        <end position="192"/>
    </location>
</feature>
<feature type="transmembrane region" description="Helical" evidence="5">
    <location>
        <begin position="347"/>
        <end position="370"/>
    </location>
</feature>
<dbReference type="EMBL" id="FCOI02000004">
    <property type="protein sequence ID" value="SAK52362.1"/>
    <property type="molecule type" value="Genomic_DNA"/>
</dbReference>
<dbReference type="CDD" id="cd17316">
    <property type="entry name" value="MFS_SV2_like"/>
    <property type="match status" value="1"/>
</dbReference>
<feature type="transmembrane region" description="Helical" evidence="5">
    <location>
        <begin position="21"/>
        <end position="40"/>
    </location>
</feature>
<feature type="transmembrane region" description="Helical" evidence="5">
    <location>
        <begin position="411"/>
        <end position="433"/>
    </location>
</feature>
<feature type="transmembrane region" description="Helical" evidence="5">
    <location>
        <begin position="147"/>
        <end position="169"/>
    </location>
</feature>
<dbReference type="Pfam" id="PF07690">
    <property type="entry name" value="MFS_1"/>
    <property type="match status" value="1"/>
</dbReference>
<keyword evidence="8" id="KW-1185">Reference proteome</keyword>